<evidence type="ECO:0000256" key="1">
    <source>
        <dbReference type="ARBA" id="ARBA00022658"/>
    </source>
</evidence>
<feature type="domain" description="DH" evidence="3">
    <location>
        <begin position="961"/>
        <end position="1144"/>
    </location>
</feature>
<dbReference type="InterPro" id="IPR011993">
    <property type="entry name" value="PH-like_dom_sf"/>
</dbReference>
<feature type="compositionally biased region" description="Polar residues" evidence="2">
    <location>
        <begin position="37"/>
        <end position="62"/>
    </location>
</feature>
<dbReference type="SMART" id="SM00325">
    <property type="entry name" value="RhoGEF"/>
    <property type="match status" value="2"/>
</dbReference>
<dbReference type="GO" id="GO:0005085">
    <property type="term" value="F:guanyl-nucleotide exchange factor activity"/>
    <property type="evidence" value="ECO:0007669"/>
    <property type="project" value="UniProtKB-KW"/>
</dbReference>
<feature type="region of interest" description="Disordered" evidence="2">
    <location>
        <begin position="1"/>
        <end position="91"/>
    </location>
</feature>
<dbReference type="EMBL" id="JRES01001465">
    <property type="protein sequence ID" value="KNC22696.1"/>
    <property type="molecule type" value="Genomic_DNA"/>
</dbReference>
<feature type="region of interest" description="Disordered" evidence="2">
    <location>
        <begin position="794"/>
        <end position="885"/>
    </location>
</feature>
<feature type="domain" description="DH" evidence="3">
    <location>
        <begin position="402"/>
        <end position="584"/>
    </location>
</feature>
<accession>A0A0L0BRP2</accession>
<feature type="compositionally biased region" description="Basic residues" evidence="2">
    <location>
        <begin position="24"/>
        <end position="33"/>
    </location>
</feature>
<keyword evidence="1" id="KW-0344">Guanine-nucleotide releasing factor</keyword>
<dbReference type="Gene3D" id="2.30.29.30">
    <property type="entry name" value="Pleckstrin-homology domain (PH domain)/Phosphotyrosine-binding domain (PTB)"/>
    <property type="match status" value="1"/>
</dbReference>
<dbReference type="InterPro" id="IPR000219">
    <property type="entry name" value="DH_dom"/>
</dbReference>
<dbReference type="PROSITE" id="PS50010">
    <property type="entry name" value="DH_2"/>
    <property type="match status" value="2"/>
</dbReference>
<evidence type="ECO:0000256" key="2">
    <source>
        <dbReference type="SAM" id="MobiDB-lite"/>
    </source>
</evidence>
<feature type="compositionally biased region" description="Polar residues" evidence="2">
    <location>
        <begin position="846"/>
        <end position="859"/>
    </location>
</feature>
<gene>
    <name evidence="4" type="ORF">FF38_01671</name>
</gene>
<feature type="non-terminal residue" evidence="4">
    <location>
        <position position="1"/>
    </location>
</feature>
<feature type="compositionally biased region" description="Low complexity" evidence="2">
    <location>
        <begin position="72"/>
        <end position="91"/>
    </location>
</feature>
<feature type="region of interest" description="Disordered" evidence="2">
    <location>
        <begin position="273"/>
        <end position="296"/>
    </location>
</feature>
<dbReference type="Proteomes" id="UP000037069">
    <property type="component" value="Unassembled WGS sequence"/>
</dbReference>
<feature type="compositionally biased region" description="Basic and acidic residues" evidence="2">
    <location>
        <begin position="318"/>
        <end position="338"/>
    </location>
</feature>
<reference evidence="4 5" key="1">
    <citation type="journal article" date="2015" name="Nat. Commun.">
        <title>Lucilia cuprina genome unlocks parasitic fly biology to underpin future interventions.</title>
        <authorList>
            <person name="Anstead C.A."/>
            <person name="Korhonen P.K."/>
            <person name="Young N.D."/>
            <person name="Hall R.S."/>
            <person name="Jex A.R."/>
            <person name="Murali S.C."/>
            <person name="Hughes D.S."/>
            <person name="Lee S.F."/>
            <person name="Perry T."/>
            <person name="Stroehlein A.J."/>
            <person name="Ansell B.R."/>
            <person name="Breugelmans B."/>
            <person name="Hofmann A."/>
            <person name="Qu J."/>
            <person name="Dugan S."/>
            <person name="Lee S.L."/>
            <person name="Chao H."/>
            <person name="Dinh H."/>
            <person name="Han Y."/>
            <person name="Doddapaneni H.V."/>
            <person name="Worley K.C."/>
            <person name="Muzny D.M."/>
            <person name="Ioannidis P."/>
            <person name="Waterhouse R.M."/>
            <person name="Zdobnov E.M."/>
            <person name="James P.J."/>
            <person name="Bagnall N.H."/>
            <person name="Kotze A.C."/>
            <person name="Gibbs R.A."/>
            <person name="Richards S."/>
            <person name="Batterham P."/>
            <person name="Gasser R.B."/>
        </authorList>
    </citation>
    <scope>NUCLEOTIDE SEQUENCE [LARGE SCALE GENOMIC DNA]</scope>
    <source>
        <strain evidence="4 5">LS</strain>
        <tissue evidence="4">Full body</tissue>
    </source>
</reference>
<evidence type="ECO:0000259" key="3">
    <source>
        <dbReference type="PROSITE" id="PS50010"/>
    </source>
</evidence>
<name>A0A0L0BRP2_LUCCU</name>
<dbReference type="InterPro" id="IPR051336">
    <property type="entry name" value="RhoGEF_Guanine_NuclExch_SF"/>
</dbReference>
<sequence>KTMADEEASPRPFRRERNLSNRNFNKRGSNRRRFSTESHNSSSDSKVYNFTNSQDETNTTRTTPDRSEDIDTSSSSLNTPTSNTPSVTSSSMNISYSVNSDTENAFNKKSILKMRSIDIDINENDNDDHKLNADDIDTRYSCHINHDSSGKKLKRQTPTTPQSPDPALLGVKQKLLLFENLQIDERVLSKTTKYKSKSSQSLLLSERAYSSSSLTTPSSTSGSYLVQVYPMANAHNSPMDDKRNLLFHNSIDEERSEDDVDSIKDEINEELVVERSDSVQDEFGGSERRDDEQSGEQTLPVAAINKSFLTPVFQHSQSHPEEIKSSKEIEESEPDKTDATNAKTRNKDFPRNYRSRPKTEIITGSDLPPPDTTRFMSLHHKPKQCEPDEEEQIELRDKGYSFIRPILEELIKTEESYVENLWIGINNYGNIFQRSDLPIGLRGKKHVLFGNVEQIAEFHRDEFLPMLQRNRHDLKRIFDEFQQYIDSNCFYGYVLFTMNKQRSLKLCDMYKNYFKLLQTEIDDKLGINSFLVQPIQRMARYPLLLQQFITTLFKNRDYVMKPIIESCCRLEKKLRNLLTTTNESEIINDIVCPSEPNEFNVLYQGKFRKVSEFHVYDHTHKRSYRSKVFMFDKCIIYTEIKGKQLIFHGRYPCEHIGITSKTKQFTLYYDHRKQQECDFIADPPLIELWLELIRDMISAYAAEERRKMKELHSHEFNGDHMHRKPANLSLFRDSNRFSSDSGIGNIWVVPKPEQEEATNNRTTCLKRHLSTLLKRSSITIVSVQILNAIWSSIDDKTASSSSSPPTSSDNNGVRKSLKINELKSLMSNDSTTTNDSNTNTATTTNGKLQKQQSEQIENVSLSTTSSSLSTQNSPPPPPPPLPPLLSSFSLSSLSSPASSYPINVRNSVSYLFNGNGVSIPSIHPTTSIPDNLSDEYHEDEDTISLENLFPCDQSEIYASKKISYIIDEFIQTEGNYVNNLKKGLKNYGNLQKYDQLPEALKGDDKQQQLLGNIAEILELHEKEILPLMLRNQRDLKSMFDEMAQSIDKNQFYCYITFTMHKKTSLELRKENREFFQNYQNEINDRLGIDSFLVQPIQRLTRYPLLLQQLINEFYKSGINCKPVLASLCKLETRMRRLLEVVNQSEEIHCIEEIPPELHLEQLGSFRRSTEFDAYNHRSRKKFHSKVFLFDQCLLCTEVRKRRLAFKHSYTWDTIELKLNTSKNITLLTKAASLSGSSTNTHSSVKEEYEFSSPEAISINQWLRCARRIIEHSRIEESQKGKLVLPMDLVLGVAFAIWFIWHYL</sequence>
<dbReference type="InterPro" id="IPR035899">
    <property type="entry name" value="DBL_dom_sf"/>
</dbReference>
<dbReference type="Pfam" id="PF00621">
    <property type="entry name" value="RhoGEF"/>
    <property type="match status" value="2"/>
</dbReference>
<dbReference type="OrthoDB" id="6152532at2759"/>
<dbReference type="Gene3D" id="1.20.900.10">
    <property type="entry name" value="Dbl homology (DH) domain"/>
    <property type="match status" value="2"/>
</dbReference>
<evidence type="ECO:0000313" key="4">
    <source>
        <dbReference type="EMBL" id="KNC22696.1"/>
    </source>
</evidence>
<organism evidence="4 5">
    <name type="scientific">Lucilia cuprina</name>
    <name type="common">Green bottle fly</name>
    <name type="synonym">Australian sheep blowfly</name>
    <dbReference type="NCBI Taxonomy" id="7375"/>
    <lineage>
        <taxon>Eukaryota</taxon>
        <taxon>Metazoa</taxon>
        <taxon>Ecdysozoa</taxon>
        <taxon>Arthropoda</taxon>
        <taxon>Hexapoda</taxon>
        <taxon>Insecta</taxon>
        <taxon>Pterygota</taxon>
        <taxon>Neoptera</taxon>
        <taxon>Endopterygota</taxon>
        <taxon>Diptera</taxon>
        <taxon>Brachycera</taxon>
        <taxon>Muscomorpha</taxon>
        <taxon>Oestroidea</taxon>
        <taxon>Calliphoridae</taxon>
        <taxon>Luciliinae</taxon>
        <taxon>Lucilia</taxon>
    </lineage>
</organism>
<feature type="region of interest" description="Disordered" evidence="2">
    <location>
        <begin position="146"/>
        <end position="167"/>
    </location>
</feature>
<keyword evidence="5" id="KW-1185">Reference proteome</keyword>
<proteinExistence type="predicted"/>
<dbReference type="GO" id="GO:0005737">
    <property type="term" value="C:cytoplasm"/>
    <property type="evidence" value="ECO:0007669"/>
    <property type="project" value="TreeGrafter"/>
</dbReference>
<dbReference type="SUPFAM" id="SSF50729">
    <property type="entry name" value="PH domain-like"/>
    <property type="match status" value="1"/>
</dbReference>
<feature type="compositionally biased region" description="Low complexity" evidence="2">
    <location>
        <begin position="798"/>
        <end position="809"/>
    </location>
</feature>
<comment type="caution">
    <text evidence="4">The sequence shown here is derived from an EMBL/GenBank/DDBJ whole genome shotgun (WGS) entry which is preliminary data.</text>
</comment>
<dbReference type="SUPFAM" id="SSF48065">
    <property type="entry name" value="DBL homology domain (DH-domain)"/>
    <property type="match status" value="2"/>
</dbReference>
<feature type="region of interest" description="Disordered" evidence="2">
    <location>
        <begin position="311"/>
        <end position="370"/>
    </location>
</feature>
<feature type="compositionally biased region" description="Pro residues" evidence="2">
    <location>
        <begin position="873"/>
        <end position="883"/>
    </location>
</feature>
<protein>
    <recommendedName>
        <fullName evidence="3">DH domain-containing protein</fullName>
    </recommendedName>
</protein>
<feature type="compositionally biased region" description="Low complexity" evidence="2">
    <location>
        <begin position="827"/>
        <end position="845"/>
    </location>
</feature>
<evidence type="ECO:0000313" key="5">
    <source>
        <dbReference type="Proteomes" id="UP000037069"/>
    </source>
</evidence>
<dbReference type="PANTHER" id="PTHR22826">
    <property type="entry name" value="RHO GUANINE EXCHANGE FACTOR-RELATED"/>
    <property type="match status" value="1"/>
</dbReference>
<feature type="compositionally biased region" description="Low complexity" evidence="2">
    <location>
        <begin position="860"/>
        <end position="872"/>
    </location>
</feature>
<dbReference type="STRING" id="7375.A0A0L0BRP2"/>
<dbReference type="PANTHER" id="PTHR22826:SF209">
    <property type="entry name" value="DH DOMAIN-CONTAINING PROTEIN"/>
    <property type="match status" value="1"/>
</dbReference>